<dbReference type="InterPro" id="IPR001585">
    <property type="entry name" value="TAL/FSA"/>
</dbReference>
<dbReference type="CDD" id="cd00956">
    <property type="entry name" value="Transaldolase_FSA"/>
    <property type="match status" value="1"/>
</dbReference>
<evidence type="ECO:0000256" key="3">
    <source>
        <dbReference type="ARBA" id="ARBA00005740"/>
    </source>
</evidence>
<organism evidence="10 11">
    <name type="scientific">Congzhengia minquanensis</name>
    <dbReference type="NCBI Taxonomy" id="2763657"/>
    <lineage>
        <taxon>Bacteria</taxon>
        <taxon>Bacillati</taxon>
        <taxon>Bacillota</taxon>
        <taxon>Clostridia</taxon>
        <taxon>Eubacteriales</taxon>
        <taxon>Oscillospiraceae</taxon>
        <taxon>Congzhengia</taxon>
    </lineage>
</organism>
<dbReference type="GO" id="GO:0016832">
    <property type="term" value="F:aldehyde-lyase activity"/>
    <property type="evidence" value="ECO:0007669"/>
    <property type="project" value="InterPro"/>
</dbReference>
<evidence type="ECO:0000256" key="2">
    <source>
        <dbReference type="ARBA" id="ARBA00004857"/>
    </source>
</evidence>
<evidence type="ECO:0000256" key="7">
    <source>
        <dbReference type="ARBA" id="ARBA00023270"/>
    </source>
</evidence>
<dbReference type="GO" id="GO:0006098">
    <property type="term" value="P:pentose-phosphate shunt"/>
    <property type="evidence" value="ECO:0007669"/>
    <property type="project" value="UniProtKB-UniRule"/>
</dbReference>
<dbReference type="PANTHER" id="PTHR10683:SF40">
    <property type="entry name" value="FRUCTOSE-6-PHOSPHATE ALDOLASE 1-RELATED"/>
    <property type="match status" value="1"/>
</dbReference>
<proteinExistence type="inferred from homology"/>
<comment type="function">
    <text evidence="9">Transaldolase is important for the balance of metabolites in the pentose-phosphate pathway.</text>
</comment>
<dbReference type="GO" id="GO:0005975">
    <property type="term" value="P:carbohydrate metabolic process"/>
    <property type="evidence" value="ECO:0007669"/>
    <property type="project" value="InterPro"/>
</dbReference>
<dbReference type="SUPFAM" id="SSF51569">
    <property type="entry name" value="Aldolase"/>
    <property type="match status" value="1"/>
</dbReference>
<comment type="similarity">
    <text evidence="3 9">Belongs to the transaldolase family. Type 3B subfamily.</text>
</comment>
<dbReference type="InterPro" id="IPR033919">
    <property type="entry name" value="TSA/FSA_arc/bac"/>
</dbReference>
<dbReference type="InterPro" id="IPR018225">
    <property type="entry name" value="Transaldolase_AS"/>
</dbReference>
<keyword evidence="5 9" id="KW-0808">Transferase</keyword>
<dbReference type="InterPro" id="IPR004731">
    <property type="entry name" value="Transaldolase_3B/F6P_aldolase"/>
</dbReference>
<dbReference type="PROSITE" id="PS00958">
    <property type="entry name" value="TRANSALDOLASE_2"/>
    <property type="match status" value="1"/>
</dbReference>
<dbReference type="NCBIfam" id="TIGR00875">
    <property type="entry name" value="fsa_talC_mipB"/>
    <property type="match status" value="1"/>
</dbReference>
<name>A0A926DNT8_9FIRM</name>
<keyword evidence="6 9" id="KW-0570">Pentose shunt</keyword>
<dbReference type="GO" id="GO:0005737">
    <property type="term" value="C:cytoplasm"/>
    <property type="evidence" value="ECO:0007669"/>
    <property type="project" value="UniProtKB-SubCell"/>
</dbReference>
<evidence type="ECO:0000256" key="4">
    <source>
        <dbReference type="ARBA" id="ARBA00022490"/>
    </source>
</evidence>
<dbReference type="EC" id="2.2.1.2" evidence="9"/>
<keyword evidence="11" id="KW-1185">Reference proteome</keyword>
<evidence type="ECO:0000313" key="11">
    <source>
        <dbReference type="Proteomes" id="UP000611762"/>
    </source>
</evidence>
<sequence length="215" mass="22936">MKLFIDTANIAEIKEANDWGVICGVTTNPSLIAKEGRVFEEVVKEITDVVDGPVSAEVISPDAENMVAEALKLSQIHKNVVIKIPMTKEGLKAVSKLSEQGIKTNVTLVFSAAQALLAARAGASFASPFVGRLNDIGADGDGLIFEIAEIFKLHGIKTEIIAASIRDPKNVTAAAKMGAHIATVPFSVLSKMFVHPLTEAGIAKFMEDWNSHLAK</sequence>
<dbReference type="PROSITE" id="PS01054">
    <property type="entry name" value="TRANSALDOLASE_1"/>
    <property type="match status" value="1"/>
</dbReference>
<dbReference type="AlphaFoldDB" id="A0A926DNT8"/>
<comment type="pathway">
    <text evidence="2 9">Carbohydrate degradation; pentose phosphate pathway; D-glyceraldehyde 3-phosphate and beta-D-fructose 6-phosphate from D-ribose 5-phosphate and D-xylulose 5-phosphate (non-oxidative stage): step 2/3.</text>
</comment>
<reference evidence="10" key="1">
    <citation type="submission" date="2020-08" db="EMBL/GenBank/DDBJ databases">
        <title>Genome public.</title>
        <authorList>
            <person name="Liu C."/>
            <person name="Sun Q."/>
        </authorList>
    </citation>
    <scope>NUCLEOTIDE SEQUENCE</scope>
    <source>
        <strain evidence="10">H8</strain>
    </source>
</reference>
<evidence type="ECO:0000256" key="6">
    <source>
        <dbReference type="ARBA" id="ARBA00023126"/>
    </source>
</evidence>
<dbReference type="InterPro" id="IPR013785">
    <property type="entry name" value="Aldolase_TIM"/>
</dbReference>
<dbReference type="EMBL" id="JACRSU010000003">
    <property type="protein sequence ID" value="MBC8541271.1"/>
    <property type="molecule type" value="Genomic_DNA"/>
</dbReference>
<dbReference type="FunFam" id="3.20.20.70:FF:000018">
    <property type="entry name" value="Probable transaldolase"/>
    <property type="match status" value="1"/>
</dbReference>
<dbReference type="Gene3D" id="3.20.20.70">
    <property type="entry name" value="Aldolase class I"/>
    <property type="match status" value="1"/>
</dbReference>
<evidence type="ECO:0000256" key="1">
    <source>
        <dbReference type="ARBA" id="ARBA00004496"/>
    </source>
</evidence>
<accession>A0A926DNT8</accession>
<dbReference type="GO" id="GO:0004801">
    <property type="term" value="F:transaldolase activity"/>
    <property type="evidence" value="ECO:0007669"/>
    <property type="project" value="UniProtKB-UniRule"/>
</dbReference>
<dbReference type="RefSeq" id="WP_249313305.1">
    <property type="nucleotide sequence ID" value="NZ_JACRSU010000003.1"/>
</dbReference>
<protein>
    <recommendedName>
        <fullName evidence="9">Probable transaldolase</fullName>
        <ecNumber evidence="9">2.2.1.2</ecNumber>
    </recommendedName>
</protein>
<dbReference type="InterPro" id="IPR022999">
    <property type="entry name" value="Transaldolase_3B"/>
</dbReference>
<dbReference type="Pfam" id="PF00923">
    <property type="entry name" value="TAL_FSA"/>
    <property type="match status" value="1"/>
</dbReference>
<keyword evidence="4 9" id="KW-0963">Cytoplasm</keyword>
<gene>
    <name evidence="10" type="primary">fsa</name>
    <name evidence="9" type="synonym">tal</name>
    <name evidence="10" type="ORF">H8698_09820</name>
</gene>
<evidence type="ECO:0000256" key="8">
    <source>
        <dbReference type="ARBA" id="ARBA00048810"/>
    </source>
</evidence>
<evidence type="ECO:0000256" key="5">
    <source>
        <dbReference type="ARBA" id="ARBA00022679"/>
    </source>
</evidence>
<evidence type="ECO:0000313" key="10">
    <source>
        <dbReference type="EMBL" id="MBC8541271.1"/>
    </source>
</evidence>
<comment type="catalytic activity">
    <reaction evidence="8 9">
        <text>D-sedoheptulose 7-phosphate + D-glyceraldehyde 3-phosphate = D-erythrose 4-phosphate + beta-D-fructose 6-phosphate</text>
        <dbReference type="Rhea" id="RHEA:17053"/>
        <dbReference type="ChEBI" id="CHEBI:16897"/>
        <dbReference type="ChEBI" id="CHEBI:57483"/>
        <dbReference type="ChEBI" id="CHEBI:57634"/>
        <dbReference type="ChEBI" id="CHEBI:59776"/>
        <dbReference type="EC" id="2.2.1.2"/>
    </reaction>
</comment>
<comment type="caution">
    <text evidence="10">The sequence shown here is derived from an EMBL/GenBank/DDBJ whole genome shotgun (WGS) entry which is preliminary data.</text>
</comment>
<comment type="subcellular location">
    <subcellularLocation>
        <location evidence="1 9">Cytoplasm</location>
    </subcellularLocation>
</comment>
<dbReference type="Proteomes" id="UP000611762">
    <property type="component" value="Unassembled WGS sequence"/>
</dbReference>
<dbReference type="HAMAP" id="MF_00494">
    <property type="entry name" value="Transaldolase_3b"/>
    <property type="match status" value="1"/>
</dbReference>
<feature type="active site" description="Schiff-base intermediate with substrate" evidence="9">
    <location>
        <position position="83"/>
    </location>
</feature>
<dbReference type="PANTHER" id="PTHR10683">
    <property type="entry name" value="TRANSALDOLASE"/>
    <property type="match status" value="1"/>
</dbReference>
<evidence type="ECO:0000256" key="9">
    <source>
        <dbReference type="HAMAP-Rule" id="MF_00494"/>
    </source>
</evidence>
<keyword evidence="7 9" id="KW-0704">Schiff base</keyword>